<dbReference type="RefSeq" id="WP_246402392.1">
    <property type="nucleotide sequence ID" value="NZ_BAAATF010000006.1"/>
</dbReference>
<dbReference type="CDD" id="cd03392">
    <property type="entry name" value="PAP2_like_2"/>
    <property type="match status" value="1"/>
</dbReference>
<evidence type="ECO:0000256" key="3">
    <source>
        <dbReference type="ARBA" id="ARBA00022692"/>
    </source>
</evidence>
<evidence type="ECO:0000256" key="7">
    <source>
        <dbReference type="SAM" id="Phobius"/>
    </source>
</evidence>
<dbReference type="Gene3D" id="1.20.144.10">
    <property type="entry name" value="Phosphatidic acid phosphatase type 2/haloperoxidase"/>
    <property type="match status" value="1"/>
</dbReference>
<dbReference type="SMART" id="SM00014">
    <property type="entry name" value="acidPPc"/>
    <property type="match status" value="1"/>
</dbReference>
<keyword evidence="6 7" id="KW-0472">Membrane</keyword>
<dbReference type="GO" id="GO:0050380">
    <property type="term" value="F:undecaprenyl-diphosphatase activity"/>
    <property type="evidence" value="ECO:0007669"/>
    <property type="project" value="UniProtKB-EC"/>
</dbReference>
<feature type="transmembrane region" description="Helical" evidence="7">
    <location>
        <begin position="142"/>
        <end position="164"/>
    </location>
</feature>
<dbReference type="PANTHER" id="PTHR14969:SF62">
    <property type="entry name" value="DECAPRENYLPHOSPHORYL-5-PHOSPHORIBOSE PHOSPHATASE RV3807C-RELATED"/>
    <property type="match status" value="1"/>
</dbReference>
<dbReference type="SUPFAM" id="SSF48317">
    <property type="entry name" value="Acid phosphatase/Vanadium-dependent haloperoxidase"/>
    <property type="match status" value="1"/>
</dbReference>
<evidence type="ECO:0000256" key="4">
    <source>
        <dbReference type="ARBA" id="ARBA00022801"/>
    </source>
</evidence>
<keyword evidence="3 7" id="KW-0812">Transmembrane</keyword>
<name>A0A7W3PDI9_9MICO</name>
<protein>
    <submittedName>
        <fullName evidence="9">Undecaprenyl-diphosphatase</fullName>
        <ecNumber evidence="9">3.6.1.27</ecNumber>
    </submittedName>
</protein>
<evidence type="ECO:0000313" key="9">
    <source>
        <dbReference type="EMBL" id="MBA8807838.1"/>
    </source>
</evidence>
<accession>A0A7W3PDI9</accession>
<dbReference type="InterPro" id="IPR036938">
    <property type="entry name" value="PAP2/HPO_sf"/>
</dbReference>
<dbReference type="AlphaFoldDB" id="A0A7W3PDI9"/>
<comment type="subcellular location">
    <subcellularLocation>
        <location evidence="1">Cell membrane</location>
        <topology evidence="1">Multi-pass membrane protein</topology>
    </subcellularLocation>
</comment>
<evidence type="ECO:0000313" key="10">
    <source>
        <dbReference type="Proteomes" id="UP000540568"/>
    </source>
</evidence>
<evidence type="ECO:0000256" key="5">
    <source>
        <dbReference type="ARBA" id="ARBA00022989"/>
    </source>
</evidence>
<dbReference type="Proteomes" id="UP000540568">
    <property type="component" value="Unassembled WGS sequence"/>
</dbReference>
<feature type="transmembrane region" description="Helical" evidence="7">
    <location>
        <begin position="100"/>
        <end position="121"/>
    </location>
</feature>
<dbReference type="EMBL" id="JACGWV010000001">
    <property type="protein sequence ID" value="MBA8807838.1"/>
    <property type="molecule type" value="Genomic_DNA"/>
</dbReference>
<reference evidence="9 10" key="1">
    <citation type="submission" date="2020-07" db="EMBL/GenBank/DDBJ databases">
        <title>Sequencing the genomes of 1000 actinobacteria strains.</title>
        <authorList>
            <person name="Klenk H.-P."/>
        </authorList>
    </citation>
    <scope>NUCLEOTIDE SEQUENCE [LARGE SCALE GENOMIC DNA]</scope>
    <source>
        <strain evidence="9 10">DSM 44121</strain>
    </source>
</reference>
<organism evidence="9 10">
    <name type="scientific">Promicromonospora sukumoe</name>
    <dbReference type="NCBI Taxonomy" id="88382"/>
    <lineage>
        <taxon>Bacteria</taxon>
        <taxon>Bacillati</taxon>
        <taxon>Actinomycetota</taxon>
        <taxon>Actinomycetes</taxon>
        <taxon>Micrococcales</taxon>
        <taxon>Promicromonosporaceae</taxon>
        <taxon>Promicromonospora</taxon>
    </lineage>
</organism>
<dbReference type="InterPro" id="IPR000326">
    <property type="entry name" value="PAP2/HPO"/>
</dbReference>
<keyword evidence="2" id="KW-1003">Cell membrane</keyword>
<evidence type="ECO:0000256" key="6">
    <source>
        <dbReference type="ARBA" id="ARBA00023136"/>
    </source>
</evidence>
<feature type="transmembrane region" description="Helical" evidence="7">
    <location>
        <begin position="61"/>
        <end position="94"/>
    </location>
</feature>
<sequence length="227" mass="24133">MDVQPLTSEQPPRTRTHRLVGMAVAALTVVVGLAVVIVAREHNEPFGFERAWMNTLVEHRSSFWTVVMLFLDGVGGGWITVLLGGAAAGVLVVWRRPWAAGYLALSLIACTTLVHLVKLVVARPRPTHILVVTDSASYPSGHSATAAVIAVALGLLFHRTWVWVAGGIYTVAMMFSRTYLGAHWISDTVAGALLGAAVAALVFGVLATRLDAERGRARPALGPAAVQ</sequence>
<comment type="caution">
    <text evidence="9">The sequence shown here is derived from an EMBL/GenBank/DDBJ whole genome shotgun (WGS) entry which is preliminary data.</text>
</comment>
<keyword evidence="10" id="KW-1185">Reference proteome</keyword>
<dbReference type="EC" id="3.6.1.27" evidence="9"/>
<dbReference type="Pfam" id="PF01569">
    <property type="entry name" value="PAP2"/>
    <property type="match status" value="1"/>
</dbReference>
<feature type="domain" description="Phosphatidic acid phosphatase type 2/haloperoxidase" evidence="8">
    <location>
        <begin position="99"/>
        <end position="203"/>
    </location>
</feature>
<feature type="transmembrane region" description="Helical" evidence="7">
    <location>
        <begin position="184"/>
        <end position="208"/>
    </location>
</feature>
<gene>
    <name evidence="9" type="ORF">FHX71_001780</name>
</gene>
<feature type="transmembrane region" description="Helical" evidence="7">
    <location>
        <begin position="20"/>
        <end position="40"/>
    </location>
</feature>
<dbReference type="PANTHER" id="PTHR14969">
    <property type="entry name" value="SPHINGOSINE-1-PHOSPHATE PHOSPHOHYDROLASE"/>
    <property type="match status" value="1"/>
</dbReference>
<evidence type="ECO:0000259" key="8">
    <source>
        <dbReference type="SMART" id="SM00014"/>
    </source>
</evidence>
<keyword evidence="5 7" id="KW-1133">Transmembrane helix</keyword>
<evidence type="ECO:0000256" key="1">
    <source>
        <dbReference type="ARBA" id="ARBA00004651"/>
    </source>
</evidence>
<evidence type="ECO:0000256" key="2">
    <source>
        <dbReference type="ARBA" id="ARBA00022475"/>
    </source>
</evidence>
<proteinExistence type="predicted"/>
<keyword evidence="4 9" id="KW-0378">Hydrolase</keyword>
<dbReference type="GO" id="GO:0005886">
    <property type="term" value="C:plasma membrane"/>
    <property type="evidence" value="ECO:0007669"/>
    <property type="project" value="UniProtKB-SubCell"/>
</dbReference>